<dbReference type="SUPFAM" id="SSF57362">
    <property type="entry name" value="BPTI-like"/>
    <property type="match status" value="2"/>
</dbReference>
<dbReference type="InterPro" id="IPR036880">
    <property type="entry name" value="Kunitz_BPTI_sf"/>
</dbReference>
<dbReference type="Gene3D" id="4.10.410.10">
    <property type="entry name" value="Pancreatic trypsin inhibitor Kunitz domain"/>
    <property type="match status" value="2"/>
</dbReference>
<dbReference type="GO" id="GO:0004867">
    <property type="term" value="F:serine-type endopeptidase inhibitor activity"/>
    <property type="evidence" value="ECO:0007669"/>
    <property type="project" value="InterPro"/>
</dbReference>
<sequence length="135" mass="14349">MMFYMMIVLAVGAASGLNTQCNNPKTTHCQGGTVKGTRYFKDGNECTSSPACLDEGYSTKEDCKQACSGVGGGSQDIKPDESCTGAKPTECSEPEVAFFYEPESRTCRQMSGCSSNGNSFDSIEECQLACGLDID</sequence>
<evidence type="ECO:0000313" key="3">
    <source>
        <dbReference type="EMBL" id="MBY08220.1"/>
    </source>
</evidence>
<accession>A0A2R5LFB0</accession>
<dbReference type="AlphaFoldDB" id="A0A2R5LFB0"/>
<proteinExistence type="predicted"/>
<feature type="signal peptide" evidence="1">
    <location>
        <begin position="1"/>
        <end position="16"/>
    </location>
</feature>
<organism evidence="3">
    <name type="scientific">Ornithodoros turicata</name>
    <dbReference type="NCBI Taxonomy" id="34597"/>
    <lineage>
        <taxon>Eukaryota</taxon>
        <taxon>Metazoa</taxon>
        <taxon>Ecdysozoa</taxon>
        <taxon>Arthropoda</taxon>
        <taxon>Chelicerata</taxon>
        <taxon>Arachnida</taxon>
        <taxon>Acari</taxon>
        <taxon>Parasitiformes</taxon>
        <taxon>Ixodida</taxon>
        <taxon>Ixodoidea</taxon>
        <taxon>Argasidae</taxon>
        <taxon>Ornithodorinae</taxon>
        <taxon>Ornithodoros</taxon>
    </lineage>
</organism>
<keyword evidence="1" id="KW-0732">Signal</keyword>
<dbReference type="CDD" id="cd00109">
    <property type="entry name" value="Kunitz-type"/>
    <property type="match status" value="1"/>
</dbReference>
<evidence type="ECO:0000256" key="1">
    <source>
        <dbReference type="SAM" id="SignalP"/>
    </source>
</evidence>
<dbReference type="InterPro" id="IPR002223">
    <property type="entry name" value="Kunitz_BPTI"/>
</dbReference>
<name>A0A2R5LFB0_9ACAR</name>
<feature type="chain" id="PRO_5015361130" evidence="1">
    <location>
        <begin position="17"/>
        <end position="135"/>
    </location>
</feature>
<evidence type="ECO:0000259" key="2">
    <source>
        <dbReference type="PROSITE" id="PS50279"/>
    </source>
</evidence>
<protein>
    <submittedName>
        <fullName evidence="3">Putative chain r serine proteinase</fullName>
    </submittedName>
</protein>
<dbReference type="EMBL" id="GGLE01004094">
    <property type="protein sequence ID" value="MBY08220.1"/>
    <property type="molecule type" value="Transcribed_RNA"/>
</dbReference>
<dbReference type="SMART" id="SM00131">
    <property type="entry name" value="KU"/>
    <property type="match status" value="1"/>
</dbReference>
<reference evidence="3" key="1">
    <citation type="submission" date="2018-03" db="EMBL/GenBank/DDBJ databases">
        <title>The relapsing fever spirochete Borrelia turicatae persists in the highly oxidative environment of its soft-bodied tick vector.</title>
        <authorList>
            <person name="Bourret T.J."/>
            <person name="Boyle W.K."/>
            <person name="Valenzuela J.G."/>
            <person name="Oliveira F."/>
            <person name="Lopez J.E."/>
        </authorList>
    </citation>
    <scope>NUCLEOTIDE SEQUENCE</scope>
    <source>
        <strain evidence="3">Kansas strain/isolate</strain>
        <tissue evidence="3">Salivary glands</tissue>
    </source>
</reference>
<dbReference type="Pfam" id="PF00014">
    <property type="entry name" value="Kunitz_BPTI"/>
    <property type="match status" value="1"/>
</dbReference>
<dbReference type="PROSITE" id="PS50279">
    <property type="entry name" value="BPTI_KUNITZ_2"/>
    <property type="match status" value="1"/>
</dbReference>
<feature type="domain" description="BPTI/Kunitz inhibitor" evidence="2">
    <location>
        <begin position="84"/>
        <end position="130"/>
    </location>
</feature>